<feature type="domain" description="Xaa-Pro dipeptidyl-peptidase-like" evidence="2">
    <location>
        <begin position="56"/>
        <end position="184"/>
    </location>
</feature>
<keyword evidence="3" id="KW-0378">Hydrolase</keyword>
<dbReference type="InterPro" id="IPR029058">
    <property type="entry name" value="AB_hydrolase_fold"/>
</dbReference>
<dbReference type="SUPFAM" id="SSF53474">
    <property type="entry name" value="alpha/beta-Hydrolases"/>
    <property type="match status" value="1"/>
</dbReference>
<dbReference type="GO" id="GO:0052689">
    <property type="term" value="F:carboxylic ester hydrolase activity"/>
    <property type="evidence" value="ECO:0007669"/>
    <property type="project" value="TreeGrafter"/>
</dbReference>
<gene>
    <name evidence="3" type="ORF">FPZ22_06890</name>
</gene>
<accession>A0A518N409</accession>
<dbReference type="KEGG" id="lug:FPZ22_06890"/>
<evidence type="ECO:0000256" key="1">
    <source>
        <dbReference type="SAM" id="SignalP"/>
    </source>
</evidence>
<dbReference type="InterPro" id="IPR053145">
    <property type="entry name" value="AB_hydrolase_Est10"/>
</dbReference>
<keyword evidence="1" id="KW-0732">Signal</keyword>
<dbReference type="Pfam" id="PF02129">
    <property type="entry name" value="Peptidase_S15"/>
    <property type="match status" value="1"/>
</dbReference>
<feature type="chain" id="PRO_5021940645" evidence="1">
    <location>
        <begin position="24"/>
        <end position="361"/>
    </location>
</feature>
<dbReference type="EMBL" id="CP042218">
    <property type="protein sequence ID" value="QDW66652.1"/>
    <property type="molecule type" value="Genomic_DNA"/>
</dbReference>
<feature type="signal peptide" evidence="1">
    <location>
        <begin position="1"/>
        <end position="23"/>
    </location>
</feature>
<evidence type="ECO:0000313" key="4">
    <source>
        <dbReference type="Proteomes" id="UP000316584"/>
    </source>
</evidence>
<sequence length="361" mass="39786">MHRTTSRRLCFLLPCLLPLAAVAAQPDWPQPARRIVDPESGQPYRLERVFVPSGPHRIAATLLRPDDDARVPVLVSVSGSRDGISPAEGPLQRRLVRRGMAVLTLGKKGVGASTGDWRKEDFADRADNVRAALDWVAARPDLDGSRSVLYGHSQGGYVVPLVADDPRVAALILAAGPAEPVHAQIASERFETLRRNGTPEARARAGARRQARWLRALLSGCGLVPYHYLCRVYRHDPVPALSAVRQPVLALLGENDPLVPPAANLAPMQAALAANPGAEIRVLERSNHLFWESTSGLPEEYPRLLQDDAPFPHADADDPDHERLRRWPYNRARFAPGYFEAIERFLERHLILARAPTDATP</sequence>
<dbReference type="PANTHER" id="PTHR43265">
    <property type="entry name" value="ESTERASE ESTD"/>
    <property type="match status" value="1"/>
</dbReference>
<dbReference type="AlphaFoldDB" id="A0A518N409"/>
<dbReference type="Proteomes" id="UP000316584">
    <property type="component" value="Chromosome"/>
</dbReference>
<evidence type="ECO:0000259" key="2">
    <source>
        <dbReference type="Pfam" id="PF02129"/>
    </source>
</evidence>
<keyword evidence="4" id="KW-1185">Reference proteome</keyword>
<organism evidence="3 4">
    <name type="scientific">Luteimonas granuli</name>
    <dbReference type="NCBI Taxonomy" id="1176533"/>
    <lineage>
        <taxon>Bacteria</taxon>
        <taxon>Pseudomonadati</taxon>
        <taxon>Pseudomonadota</taxon>
        <taxon>Gammaproteobacteria</taxon>
        <taxon>Lysobacterales</taxon>
        <taxon>Lysobacteraceae</taxon>
        <taxon>Luteimonas</taxon>
    </lineage>
</organism>
<dbReference type="PANTHER" id="PTHR43265:SF1">
    <property type="entry name" value="ESTERASE ESTD"/>
    <property type="match status" value="1"/>
</dbReference>
<dbReference type="RefSeq" id="WP_144891591.1">
    <property type="nucleotide sequence ID" value="NZ_CP042218.1"/>
</dbReference>
<dbReference type="InterPro" id="IPR000383">
    <property type="entry name" value="Xaa-Pro-like_dom"/>
</dbReference>
<reference evidence="3 4" key="1">
    <citation type="submission" date="2019-07" db="EMBL/GenBank/DDBJ databases">
        <title>Full genome sequence of Luteimonas sp. Gr-4.</title>
        <authorList>
            <person name="Im W.-T."/>
        </authorList>
    </citation>
    <scope>NUCLEOTIDE SEQUENCE [LARGE SCALE GENOMIC DNA]</scope>
    <source>
        <strain evidence="3 4">Gr-4</strain>
    </source>
</reference>
<protein>
    <submittedName>
        <fullName evidence="3">Alpha/beta fold hydrolase</fullName>
    </submittedName>
</protein>
<proteinExistence type="predicted"/>
<evidence type="ECO:0000313" key="3">
    <source>
        <dbReference type="EMBL" id="QDW66652.1"/>
    </source>
</evidence>
<dbReference type="Gene3D" id="3.40.50.1820">
    <property type="entry name" value="alpha/beta hydrolase"/>
    <property type="match status" value="1"/>
</dbReference>
<name>A0A518N409_9GAMM</name>
<dbReference type="OrthoDB" id="8638755at2"/>